<evidence type="ECO:0000256" key="1">
    <source>
        <dbReference type="SAM" id="MobiDB-lite"/>
    </source>
</evidence>
<dbReference type="InterPro" id="IPR017771">
    <property type="entry name" value="Cyanamide_hydratase_HD"/>
</dbReference>
<dbReference type="AlphaFoldDB" id="A0A2I2FL26"/>
<feature type="region of interest" description="Disordered" evidence="1">
    <location>
        <begin position="1"/>
        <end position="50"/>
    </location>
</feature>
<dbReference type="RefSeq" id="XP_024675316.1">
    <property type="nucleotide sequence ID" value="XM_024819558.1"/>
</dbReference>
<dbReference type="NCBIfam" id="TIGR03401">
    <property type="entry name" value="cyanamide_fam"/>
    <property type="match status" value="1"/>
</dbReference>
<evidence type="ECO:0000313" key="2">
    <source>
        <dbReference type="EMBL" id="PLB41304.1"/>
    </source>
</evidence>
<dbReference type="Gene3D" id="1.10.3210.10">
    <property type="entry name" value="Hypothetical protein af1432"/>
    <property type="match status" value="1"/>
</dbReference>
<evidence type="ECO:0000313" key="3">
    <source>
        <dbReference type="Proteomes" id="UP000234585"/>
    </source>
</evidence>
<dbReference type="OrthoDB" id="409121at2759"/>
<dbReference type="InterPro" id="IPR003607">
    <property type="entry name" value="HD/PDEase_dom"/>
</dbReference>
<accession>A0A2I2FL26</accession>
<dbReference type="Proteomes" id="UP000234585">
    <property type="component" value="Unassembled WGS sequence"/>
</dbReference>
<feature type="compositionally biased region" description="Polar residues" evidence="1">
    <location>
        <begin position="12"/>
        <end position="30"/>
    </location>
</feature>
<protein>
    <submittedName>
        <fullName evidence="2">Cyanamide hydratase</fullName>
    </submittedName>
</protein>
<proteinExistence type="predicted"/>
<dbReference type="CDD" id="cd00077">
    <property type="entry name" value="HDc"/>
    <property type="match status" value="1"/>
</dbReference>
<dbReference type="PANTHER" id="PTHR35569">
    <property type="entry name" value="CYANAMIDE HYDRATASE DDI2-RELATED"/>
    <property type="match status" value="1"/>
</dbReference>
<keyword evidence="3" id="KW-1185">Reference proteome</keyword>
<gene>
    <name evidence="2" type="ORF">BDW47DRAFT_66404</name>
</gene>
<name>A0A2I2FL26_ASPCN</name>
<dbReference type="PANTHER" id="PTHR35569:SF1">
    <property type="entry name" value="CYANAMIDE HYDRATASE DDI2-RELATED"/>
    <property type="match status" value="1"/>
</dbReference>
<organism evidence="2 3">
    <name type="scientific">Aspergillus candidus</name>
    <dbReference type="NCBI Taxonomy" id="41067"/>
    <lineage>
        <taxon>Eukaryota</taxon>
        <taxon>Fungi</taxon>
        <taxon>Dikarya</taxon>
        <taxon>Ascomycota</taxon>
        <taxon>Pezizomycotina</taxon>
        <taxon>Eurotiomycetes</taxon>
        <taxon>Eurotiomycetidae</taxon>
        <taxon>Eurotiales</taxon>
        <taxon>Aspergillaceae</taxon>
        <taxon>Aspergillus</taxon>
        <taxon>Aspergillus subgen. Circumdati</taxon>
    </lineage>
</organism>
<feature type="compositionally biased region" description="Pro residues" evidence="1">
    <location>
        <begin position="1"/>
        <end position="11"/>
    </location>
</feature>
<dbReference type="SUPFAM" id="SSF109604">
    <property type="entry name" value="HD-domain/PDEase-like"/>
    <property type="match status" value="1"/>
</dbReference>
<dbReference type="GeneID" id="36526718"/>
<dbReference type="EMBL" id="KZ559121">
    <property type="protein sequence ID" value="PLB41304.1"/>
    <property type="molecule type" value="Genomic_DNA"/>
</dbReference>
<reference evidence="2 3" key="1">
    <citation type="submission" date="2017-12" db="EMBL/GenBank/DDBJ databases">
        <authorList>
            <consortium name="DOE Joint Genome Institute"/>
            <person name="Haridas S."/>
            <person name="Kjaerbolling I."/>
            <person name="Vesth T.C."/>
            <person name="Frisvad J.C."/>
            <person name="Nybo J.L."/>
            <person name="Theobald S."/>
            <person name="Kuo A."/>
            <person name="Bowyer P."/>
            <person name="Matsuda Y."/>
            <person name="Mondo S."/>
            <person name="Lyhne E.K."/>
            <person name="Kogle M.E."/>
            <person name="Clum A."/>
            <person name="Lipzen A."/>
            <person name="Salamov A."/>
            <person name="Ngan C.Y."/>
            <person name="Daum C."/>
            <person name="Chiniquy J."/>
            <person name="Barry K."/>
            <person name="LaButti K."/>
            <person name="Simmons B.A."/>
            <person name="Magnuson J.K."/>
            <person name="Mortensen U.H."/>
            <person name="Larsen T.O."/>
            <person name="Grigoriev I.V."/>
            <person name="Baker S.E."/>
            <person name="Andersen M.R."/>
            <person name="Nordberg H.P."/>
            <person name="Cantor M.N."/>
            <person name="Hua S.X."/>
        </authorList>
    </citation>
    <scope>NUCLEOTIDE SEQUENCE [LARGE SCALE GENOMIC DNA]</scope>
    <source>
        <strain evidence="2 3">CBS 102.13</strain>
    </source>
</reference>
<sequence length="265" mass="28811">MTTPPKDPNPNPIQTHGFTAIPASSTTFTDPVTHKDTTPHHHPLTSTPIPTTPLAQRILSYARAHLPTQTLHHSLRVYHYGLAMNQYLSSQGVGGESSPGWAGFSDETFFLACMLHDIGTTQENMTGTRLSFEFAGGIRALGVLLGDGGDGGRDARHGEGVASKEQTESVVEAIIRHQDLCEVGWITALGGVLQLGTIFDNTGKHAHLLHEDTINEVIRQYPRTGWSACFAGVVKEEIRQKPWAHSTVLGEEFAERVLGNPYGDE</sequence>